<dbReference type="Proteomes" id="UP001064489">
    <property type="component" value="Chromosome 11"/>
</dbReference>
<feature type="domain" description="GAG-pre-integrase" evidence="1">
    <location>
        <begin position="143"/>
        <end position="201"/>
    </location>
</feature>
<dbReference type="InterPro" id="IPR025724">
    <property type="entry name" value="GAG-pre-integrase_dom"/>
</dbReference>
<evidence type="ECO:0000259" key="1">
    <source>
        <dbReference type="Pfam" id="PF13976"/>
    </source>
</evidence>
<evidence type="ECO:0000313" key="3">
    <source>
        <dbReference type="EMBL" id="KAI9153139.1"/>
    </source>
</evidence>
<gene>
    <name evidence="3" type="ORF">LWI28_006603</name>
</gene>
<organism evidence="3 4">
    <name type="scientific">Acer negundo</name>
    <name type="common">Box elder</name>
    <dbReference type="NCBI Taxonomy" id="4023"/>
    <lineage>
        <taxon>Eukaryota</taxon>
        <taxon>Viridiplantae</taxon>
        <taxon>Streptophyta</taxon>
        <taxon>Embryophyta</taxon>
        <taxon>Tracheophyta</taxon>
        <taxon>Spermatophyta</taxon>
        <taxon>Magnoliopsida</taxon>
        <taxon>eudicotyledons</taxon>
        <taxon>Gunneridae</taxon>
        <taxon>Pentapetalae</taxon>
        <taxon>rosids</taxon>
        <taxon>malvids</taxon>
        <taxon>Sapindales</taxon>
        <taxon>Sapindaceae</taxon>
        <taxon>Hippocastanoideae</taxon>
        <taxon>Acereae</taxon>
        <taxon>Acer</taxon>
    </lineage>
</organism>
<dbReference type="AlphaFoldDB" id="A0AAD5NF36"/>
<dbReference type="Pfam" id="PF13976">
    <property type="entry name" value="gag_pre-integrs"/>
    <property type="match status" value="1"/>
</dbReference>
<evidence type="ECO:0000313" key="4">
    <source>
        <dbReference type="Proteomes" id="UP001064489"/>
    </source>
</evidence>
<name>A0AAD5NF36_ACENE</name>
<dbReference type="EMBL" id="JAJSOW010000108">
    <property type="protein sequence ID" value="KAI9153139.1"/>
    <property type="molecule type" value="Genomic_DNA"/>
</dbReference>
<proteinExistence type="predicted"/>
<evidence type="ECO:0008006" key="5">
    <source>
        <dbReference type="Google" id="ProtNLM"/>
    </source>
</evidence>
<evidence type="ECO:0000259" key="2">
    <source>
        <dbReference type="Pfam" id="PF22936"/>
    </source>
</evidence>
<protein>
    <recommendedName>
        <fullName evidence="5">GAG-pre-integrase domain-containing protein</fullName>
    </recommendedName>
</protein>
<accession>A0AAD5NF36</accession>
<dbReference type="Pfam" id="PF22936">
    <property type="entry name" value="Pol_BBD"/>
    <property type="match status" value="1"/>
</dbReference>
<reference evidence="3" key="1">
    <citation type="journal article" date="2022" name="Plant J.">
        <title>Strategies of tolerance reflected in two North American maple genomes.</title>
        <authorList>
            <person name="McEvoy S.L."/>
            <person name="Sezen U.U."/>
            <person name="Trouern-Trend A."/>
            <person name="McMahon S.M."/>
            <person name="Schaberg P.G."/>
            <person name="Yang J."/>
            <person name="Wegrzyn J.L."/>
            <person name="Swenson N.G."/>
        </authorList>
    </citation>
    <scope>NUCLEOTIDE SEQUENCE</scope>
    <source>
        <strain evidence="3">91603</strain>
    </source>
</reference>
<comment type="caution">
    <text evidence="3">The sequence shown here is derived from an EMBL/GenBank/DDBJ whole genome shotgun (WGS) entry which is preliminary data.</text>
</comment>
<dbReference type="InterPro" id="IPR054722">
    <property type="entry name" value="PolX-like_BBD"/>
</dbReference>
<sequence length="201" mass="23059">MYMIEKKKARAKLHVPRKYNSNMHDPMTSRAQVHLTTRKKSVSPRWIRRDEYFCHVTQISLKANSSNFWYLDSGCSRHMTGNKNLFKTLVMKEGGCVAFGDGSKKRVVGDGGFSVLFSKDDYSILKPNGQTLLKCMRSNDNCYCLKARVVSCNMSKDEQIELWHERLGHMNFRDLRILDKFNVVRGLLKVGKKVNGVCGPC</sequence>
<feature type="domain" description="Retrovirus-related Pol polyprotein from transposon TNT 1-94-like beta-barrel" evidence="2">
    <location>
        <begin position="69"/>
        <end position="120"/>
    </location>
</feature>
<keyword evidence="4" id="KW-1185">Reference proteome</keyword>
<reference evidence="3" key="2">
    <citation type="submission" date="2023-02" db="EMBL/GenBank/DDBJ databases">
        <authorList>
            <person name="Swenson N.G."/>
            <person name="Wegrzyn J.L."/>
            <person name="Mcevoy S.L."/>
        </authorList>
    </citation>
    <scope>NUCLEOTIDE SEQUENCE</scope>
    <source>
        <strain evidence="3">91603</strain>
        <tissue evidence="3">Leaf</tissue>
    </source>
</reference>